<protein>
    <submittedName>
        <fullName evidence="2">Uncharacterized protein</fullName>
    </submittedName>
</protein>
<proteinExistence type="predicted"/>
<evidence type="ECO:0000256" key="1">
    <source>
        <dbReference type="SAM" id="MobiDB-lite"/>
    </source>
</evidence>
<feature type="compositionally biased region" description="Acidic residues" evidence="1">
    <location>
        <begin position="169"/>
        <end position="211"/>
    </location>
</feature>
<reference evidence="2 3" key="1">
    <citation type="journal article" date="2021" name="Elife">
        <title>Chloroplast acquisition without the gene transfer in kleptoplastic sea slugs, Plakobranchus ocellatus.</title>
        <authorList>
            <person name="Maeda T."/>
            <person name="Takahashi S."/>
            <person name="Yoshida T."/>
            <person name="Shimamura S."/>
            <person name="Takaki Y."/>
            <person name="Nagai Y."/>
            <person name="Toyoda A."/>
            <person name="Suzuki Y."/>
            <person name="Arimoto A."/>
            <person name="Ishii H."/>
            <person name="Satoh N."/>
            <person name="Nishiyama T."/>
            <person name="Hasebe M."/>
            <person name="Maruyama T."/>
            <person name="Minagawa J."/>
            <person name="Obokata J."/>
            <person name="Shigenobu S."/>
        </authorList>
    </citation>
    <scope>NUCLEOTIDE SEQUENCE [LARGE SCALE GENOMIC DNA]</scope>
</reference>
<accession>A0AAV4DRV5</accession>
<organism evidence="2 3">
    <name type="scientific">Plakobranchus ocellatus</name>
    <dbReference type="NCBI Taxonomy" id="259542"/>
    <lineage>
        <taxon>Eukaryota</taxon>
        <taxon>Metazoa</taxon>
        <taxon>Spiralia</taxon>
        <taxon>Lophotrochozoa</taxon>
        <taxon>Mollusca</taxon>
        <taxon>Gastropoda</taxon>
        <taxon>Heterobranchia</taxon>
        <taxon>Euthyneura</taxon>
        <taxon>Panpulmonata</taxon>
        <taxon>Sacoglossa</taxon>
        <taxon>Placobranchoidea</taxon>
        <taxon>Plakobranchidae</taxon>
        <taxon>Plakobranchus</taxon>
    </lineage>
</organism>
<feature type="compositionally biased region" description="Acidic residues" evidence="1">
    <location>
        <begin position="219"/>
        <end position="238"/>
    </location>
</feature>
<dbReference type="EMBL" id="BLXT01008205">
    <property type="protein sequence ID" value="GFO46715.1"/>
    <property type="molecule type" value="Genomic_DNA"/>
</dbReference>
<dbReference type="AlphaFoldDB" id="A0AAV4DRV5"/>
<feature type="region of interest" description="Disordered" evidence="1">
    <location>
        <begin position="37"/>
        <end position="73"/>
    </location>
</feature>
<sequence>MRSTNRRSLLRKKCHRLYRHPANIGQVIRDQLIVSKSPANKSSPTPTPTASSLGNPNKSKFKTNRHETNSRARARARVKLYGRRWHNESALRSVGTLLLRVRAPAGRGEERGAESLRSHCGLAIYQNKSKKHSRTHLAILLCNPSLRVTWTAAGLMAERSIHMKWTWSTEEEEEEEEEEEKEEKEEDDDEEEEEEEEEEKEEEEKEEEEEGEEKKKKEEEEEEEAEEEREEEEEEEEN</sequence>
<gene>
    <name evidence="2" type="ORF">PoB_007322000</name>
</gene>
<evidence type="ECO:0000313" key="2">
    <source>
        <dbReference type="EMBL" id="GFO46715.1"/>
    </source>
</evidence>
<evidence type="ECO:0000313" key="3">
    <source>
        <dbReference type="Proteomes" id="UP000735302"/>
    </source>
</evidence>
<feature type="compositionally biased region" description="Low complexity" evidence="1">
    <location>
        <begin position="37"/>
        <end position="52"/>
    </location>
</feature>
<keyword evidence="3" id="KW-1185">Reference proteome</keyword>
<feature type="region of interest" description="Disordered" evidence="1">
    <location>
        <begin position="165"/>
        <end position="238"/>
    </location>
</feature>
<comment type="caution">
    <text evidence="2">The sequence shown here is derived from an EMBL/GenBank/DDBJ whole genome shotgun (WGS) entry which is preliminary data.</text>
</comment>
<name>A0AAV4DRV5_9GAST</name>
<dbReference type="Proteomes" id="UP000735302">
    <property type="component" value="Unassembled WGS sequence"/>
</dbReference>